<dbReference type="CDD" id="cd04486">
    <property type="entry name" value="YhcR_OBF_like"/>
    <property type="match status" value="1"/>
</dbReference>
<reference evidence="6" key="1">
    <citation type="journal article" date="2019" name="Int. J. Syst. Evol. Microbiol.">
        <title>The Global Catalogue of Microorganisms (GCM) 10K type strain sequencing project: providing services to taxonomists for standard genome sequencing and annotation.</title>
        <authorList>
            <consortium name="The Broad Institute Genomics Platform"/>
            <consortium name="The Broad Institute Genome Sequencing Center for Infectious Disease"/>
            <person name="Wu L."/>
            <person name="Ma J."/>
        </authorList>
    </citation>
    <scope>NUCLEOTIDE SEQUENCE [LARGE SCALE GENOMIC DNA]</scope>
    <source>
        <strain evidence="6">JCM 17498</strain>
    </source>
</reference>
<evidence type="ECO:0000259" key="4">
    <source>
        <dbReference type="Pfam" id="PF03160"/>
    </source>
</evidence>
<organism evidence="5 6">
    <name type="scientific">Sphingomonas cynarae</name>
    <dbReference type="NCBI Taxonomy" id="930197"/>
    <lineage>
        <taxon>Bacteria</taxon>
        <taxon>Pseudomonadati</taxon>
        <taxon>Pseudomonadota</taxon>
        <taxon>Alphaproteobacteria</taxon>
        <taxon>Sphingomonadales</taxon>
        <taxon>Sphingomonadaceae</taxon>
        <taxon>Sphingomonas</taxon>
    </lineage>
</organism>
<feature type="domain" description="Calx-beta" evidence="4">
    <location>
        <begin position="226"/>
        <end position="332"/>
    </location>
</feature>
<evidence type="ECO:0000256" key="1">
    <source>
        <dbReference type="ARBA" id="ARBA00022729"/>
    </source>
</evidence>
<name>A0ABP7DYR5_9SPHN</name>
<keyword evidence="1" id="KW-0732">Signal</keyword>
<dbReference type="PANTHER" id="PTHR42834:SF1">
    <property type="entry name" value="ENDONUCLEASE_EXONUCLEASE_PHOSPHATASE FAMILY PROTEIN (AFU_ORTHOLOGUE AFUA_3G09210)"/>
    <property type="match status" value="1"/>
</dbReference>
<proteinExistence type="predicted"/>
<dbReference type="PANTHER" id="PTHR42834">
    <property type="entry name" value="ENDONUCLEASE/EXONUCLEASE/PHOSPHATASE FAMILY PROTEIN (AFU_ORTHOLOGUE AFUA_3G09210)"/>
    <property type="match status" value="1"/>
</dbReference>
<keyword evidence="2" id="KW-0677">Repeat</keyword>
<dbReference type="InterPro" id="IPR003644">
    <property type="entry name" value="Calx_beta"/>
</dbReference>
<evidence type="ECO:0000256" key="2">
    <source>
        <dbReference type="ARBA" id="ARBA00022737"/>
    </source>
</evidence>
<keyword evidence="3" id="KW-0106">Calcium</keyword>
<dbReference type="SUPFAM" id="SSF141072">
    <property type="entry name" value="CalX-like"/>
    <property type="match status" value="1"/>
</dbReference>
<evidence type="ECO:0000313" key="6">
    <source>
        <dbReference type="Proteomes" id="UP001500523"/>
    </source>
</evidence>
<dbReference type="Proteomes" id="UP001500523">
    <property type="component" value="Unassembled WGS sequence"/>
</dbReference>
<dbReference type="SUPFAM" id="SSF56219">
    <property type="entry name" value="DNase I-like"/>
    <property type="match status" value="1"/>
</dbReference>
<dbReference type="RefSeq" id="WP_344693224.1">
    <property type="nucleotide sequence ID" value="NZ_BAABBF010000004.1"/>
</dbReference>
<dbReference type="Pfam" id="PF03160">
    <property type="entry name" value="Calx-beta"/>
    <property type="match status" value="1"/>
</dbReference>
<dbReference type="EMBL" id="BAABBF010000004">
    <property type="protein sequence ID" value="GAA3710711.1"/>
    <property type="molecule type" value="Genomic_DNA"/>
</dbReference>
<dbReference type="Gene3D" id="2.60.40.2030">
    <property type="match status" value="1"/>
</dbReference>
<comment type="caution">
    <text evidence="5">The sequence shown here is derived from an EMBL/GenBank/DDBJ whole genome shotgun (WGS) entry which is preliminary data.</text>
</comment>
<keyword evidence="6" id="KW-1185">Reference proteome</keyword>
<dbReference type="Gene3D" id="3.60.10.10">
    <property type="entry name" value="Endonuclease/exonuclease/phosphatase"/>
    <property type="match status" value="1"/>
</dbReference>
<sequence>MSADYWNLGSADFSQDWSDKTLITATGDWSRVPGIVGFLGDYSTGSPANVDPRTLTGITSTSVNVFANQTNPTTFSSGGVAEFDIANPTIAIQGSGTADAPYLALYLNASGRQNVTLSFNARDLDASVDNAIQQLAVQYRLGDTGIWTNVYYNADVTEGGTATKVTPVSVTLPADANDAGQLQVRIMTTNAGGNDEWVGIDDIVVTSTGSGGGLTGTLGIADANVVEGNDGVQDLTFTVSRAGGSDGAVEATYTVGMPGGANGADAADFAAGAALTGKVSFAAGQTSATITLPVLGDRLPENNEAFTVTLSSPTGGAQLGRAVATGTILNDDVVTLLVGQIQGEGHRSAYVGQEVVTNGIVTAVDSNGFYLQDSGDGNGRTSDGIFVFTSTPPEVFAGDFVSVAGRVSEFVGGAGGLSVTQIVTPTIDIASYGNVLPASTLIGVGGLLPPTQTIDDDRLTSYDPATDGIDFWESLEGMRVTIDNPLVVSNTNSFGETDVVASLGTGATGVNDRGGITVSAGDFNPEKIQIDDDSGIFAGYAPGYNVGDQLSSVSGIVNYAFNQFEVVVTDAVTLTKDVTLTRETTALAGDADHLSIATYNVENLDASDNKFDILAANIVYNLRAPDVIGLQEIQDANGAASGGSLSGVATANGLIAAIAALGYGNYKYVEVAPATVNSTGGEPNGNIRNGYLYNDDRVDYVAGSATLITGSAYSNSRNPLAAQFAFNGETVTAINVHFTSRGGSDPLWGATQPPTDAGDAARTAQAAGVKAWVQDRLAGDPDLNVAILGDWNGFYFENAQTQLTDPARGGVFTNLNTLLAPEERYSYLFEGNAQQLDNILVTGGLLAGARYDAVHINSQFTGDRPTDHDPQVALLKLGNGAAAASEEVFTFADSGRVPVSADAGSSGDATFWSGDATSAPAPDIVLHDGYGDAMGGFGDWVFRDHHVELHAY</sequence>
<dbReference type="InterPro" id="IPR036691">
    <property type="entry name" value="Endo/exonu/phosph_ase_sf"/>
</dbReference>
<gene>
    <name evidence="5" type="ORF">GCM10022268_19730</name>
</gene>
<evidence type="ECO:0000313" key="5">
    <source>
        <dbReference type="EMBL" id="GAA3710711.1"/>
    </source>
</evidence>
<dbReference type="InterPro" id="IPR038081">
    <property type="entry name" value="CalX-like_sf"/>
</dbReference>
<accession>A0ABP7DYR5</accession>
<protein>
    <recommendedName>
        <fullName evidence="4">Calx-beta domain-containing protein</fullName>
    </recommendedName>
</protein>
<evidence type="ECO:0000256" key="3">
    <source>
        <dbReference type="ARBA" id="ARBA00022837"/>
    </source>
</evidence>